<evidence type="ECO:0000313" key="1">
    <source>
        <dbReference type="Ensembl" id="ENSSRHP00000046070.1"/>
    </source>
</evidence>
<sequence>MLSTLPLLTPFYVPGVAPMNFHQNSPVEIKAVKLTSSRTQLPYEYYSLPFCKPDNIFYKAENLGKDHQF</sequence>
<protein>
    <submittedName>
        <fullName evidence="1">Uncharacterized protein</fullName>
    </submittedName>
</protein>
<dbReference type="AlphaFoldDB" id="A0A673J7U2"/>
<accession>A0A673J7U2</accession>
<dbReference type="Proteomes" id="UP000472270">
    <property type="component" value="Unassembled WGS sequence"/>
</dbReference>
<evidence type="ECO:0000313" key="2">
    <source>
        <dbReference type="Proteomes" id="UP000472270"/>
    </source>
</evidence>
<proteinExistence type="predicted"/>
<reference evidence="1" key="2">
    <citation type="submission" date="2025-09" db="UniProtKB">
        <authorList>
            <consortium name="Ensembl"/>
        </authorList>
    </citation>
    <scope>IDENTIFICATION</scope>
</reference>
<reference evidence="1" key="1">
    <citation type="submission" date="2025-08" db="UniProtKB">
        <authorList>
            <consortium name="Ensembl"/>
        </authorList>
    </citation>
    <scope>IDENTIFICATION</scope>
</reference>
<keyword evidence="2" id="KW-1185">Reference proteome</keyword>
<dbReference type="Ensembl" id="ENSSRHT00000047361.1">
    <property type="protein sequence ID" value="ENSSRHP00000046070.1"/>
    <property type="gene ID" value="ENSSRHG00000023252.1"/>
</dbReference>
<organism evidence="1 2">
    <name type="scientific">Sinocyclocheilus rhinocerous</name>
    <dbReference type="NCBI Taxonomy" id="307959"/>
    <lineage>
        <taxon>Eukaryota</taxon>
        <taxon>Metazoa</taxon>
        <taxon>Chordata</taxon>
        <taxon>Craniata</taxon>
        <taxon>Vertebrata</taxon>
        <taxon>Euteleostomi</taxon>
        <taxon>Actinopterygii</taxon>
        <taxon>Neopterygii</taxon>
        <taxon>Teleostei</taxon>
        <taxon>Ostariophysi</taxon>
        <taxon>Cypriniformes</taxon>
        <taxon>Cyprinidae</taxon>
        <taxon>Cyprininae</taxon>
        <taxon>Sinocyclocheilus</taxon>
    </lineage>
</organism>
<name>A0A673J7U2_9TELE</name>